<organism evidence="2 3">
    <name type="scientific">Actinocatenispora rupis</name>
    <dbReference type="NCBI Taxonomy" id="519421"/>
    <lineage>
        <taxon>Bacteria</taxon>
        <taxon>Bacillati</taxon>
        <taxon>Actinomycetota</taxon>
        <taxon>Actinomycetes</taxon>
        <taxon>Micromonosporales</taxon>
        <taxon>Micromonosporaceae</taxon>
        <taxon>Actinocatenispora</taxon>
    </lineage>
</organism>
<keyword evidence="1" id="KW-0812">Transmembrane</keyword>
<keyword evidence="3" id="KW-1185">Reference proteome</keyword>
<comment type="caution">
    <text evidence="2">The sequence shown here is derived from an EMBL/GenBank/DDBJ whole genome shotgun (WGS) entry which is preliminary data.</text>
</comment>
<evidence type="ECO:0000256" key="1">
    <source>
        <dbReference type="SAM" id="Phobius"/>
    </source>
</evidence>
<protein>
    <submittedName>
        <fullName evidence="2">Uncharacterized protein</fullName>
    </submittedName>
</protein>
<proteinExistence type="predicted"/>
<keyword evidence="1" id="KW-1133">Transmembrane helix</keyword>
<keyword evidence="1" id="KW-0472">Membrane</keyword>
<name>A0A8J3N807_9ACTN</name>
<feature type="transmembrane region" description="Helical" evidence="1">
    <location>
        <begin position="47"/>
        <end position="66"/>
    </location>
</feature>
<accession>A0A8J3N807</accession>
<gene>
    <name evidence="2" type="ORF">Aru02nite_07030</name>
</gene>
<evidence type="ECO:0000313" key="2">
    <source>
        <dbReference type="EMBL" id="GID09814.1"/>
    </source>
</evidence>
<reference evidence="2" key="1">
    <citation type="submission" date="2021-01" db="EMBL/GenBank/DDBJ databases">
        <title>Whole genome shotgun sequence of Actinocatenispora rupis NBRC 107355.</title>
        <authorList>
            <person name="Komaki H."/>
            <person name="Tamura T."/>
        </authorList>
    </citation>
    <scope>NUCLEOTIDE SEQUENCE</scope>
    <source>
        <strain evidence="2">NBRC 107355</strain>
    </source>
</reference>
<evidence type="ECO:0000313" key="3">
    <source>
        <dbReference type="Proteomes" id="UP000612808"/>
    </source>
</evidence>
<dbReference type="Proteomes" id="UP000612808">
    <property type="component" value="Unassembled WGS sequence"/>
</dbReference>
<dbReference type="AlphaFoldDB" id="A0A8J3N807"/>
<sequence>MSTVDDEQLARLDARYARRDATPTLDEQFVSASLGPYQQPFVPDTTAYFFVAPFPLTIVTGFFYLYSGVTASDTDYLSIGLGRRHAGAYATIVEGRTRRSGADSWAGNLPYGYAYSWNAMVWNAAAANLDPGDTLGFTVRSTGAAKLPHGPAAVTVGIVPR</sequence>
<dbReference type="EMBL" id="BOMB01000003">
    <property type="protein sequence ID" value="GID09814.1"/>
    <property type="molecule type" value="Genomic_DNA"/>
</dbReference>